<name>A0A369LJ85_9ACTN</name>
<dbReference type="Proteomes" id="UP000253975">
    <property type="component" value="Unassembled WGS sequence"/>
</dbReference>
<organism evidence="1 2">
    <name type="scientific">Slackia isoflavoniconvertens</name>
    <dbReference type="NCBI Taxonomy" id="572010"/>
    <lineage>
        <taxon>Bacteria</taxon>
        <taxon>Bacillati</taxon>
        <taxon>Actinomycetota</taxon>
        <taxon>Coriobacteriia</taxon>
        <taxon>Eggerthellales</taxon>
        <taxon>Eggerthellaceae</taxon>
        <taxon>Slackia</taxon>
    </lineage>
</organism>
<sequence length="173" mass="18419">MIIEFKGMRPDVEKATFIADSATLSGDIHLAENTSVWFGASVRAEVASITIGRDSNVQDNAMLHADYDLPITIGERVSVGHNAIVHGATIEDDVIVGMHATVMNGAHVGRGSIIAAGALVKEHAVIPERSLVAGVPGVVKRTFTEEELQRQKKNAAVYTDDASEYANNVKIVG</sequence>
<protein>
    <submittedName>
        <fullName evidence="1">Gamma carbonic anhydrase family protein</fullName>
    </submittedName>
</protein>
<dbReference type="AlphaFoldDB" id="A0A369LJ85"/>
<accession>A0A369LJ85</accession>
<dbReference type="Gene3D" id="2.160.10.10">
    <property type="entry name" value="Hexapeptide repeat proteins"/>
    <property type="match status" value="1"/>
</dbReference>
<evidence type="ECO:0000313" key="2">
    <source>
        <dbReference type="Proteomes" id="UP000253975"/>
    </source>
</evidence>
<dbReference type="Pfam" id="PF00132">
    <property type="entry name" value="Hexapep"/>
    <property type="match status" value="1"/>
</dbReference>
<dbReference type="InterPro" id="IPR001451">
    <property type="entry name" value="Hexapep"/>
</dbReference>
<dbReference type="InterPro" id="IPR047324">
    <property type="entry name" value="LbH_gamma_CA-like"/>
</dbReference>
<gene>
    <name evidence="1" type="ORF">C1881_04505</name>
</gene>
<comment type="caution">
    <text evidence="1">The sequence shown here is derived from an EMBL/GenBank/DDBJ whole genome shotgun (WGS) entry which is preliminary data.</text>
</comment>
<dbReference type="CDD" id="cd04645">
    <property type="entry name" value="LbH_gamma_CA_like"/>
    <property type="match status" value="1"/>
</dbReference>
<dbReference type="PANTHER" id="PTHR13061">
    <property type="entry name" value="DYNACTIN SUBUNIT P25"/>
    <property type="match status" value="1"/>
</dbReference>
<dbReference type="EMBL" id="PPTO01000005">
    <property type="protein sequence ID" value="RDB59390.1"/>
    <property type="molecule type" value="Genomic_DNA"/>
</dbReference>
<dbReference type="RefSeq" id="WP_114615338.1">
    <property type="nucleotide sequence ID" value="NZ_DBFBAR010000086.1"/>
</dbReference>
<dbReference type="InterPro" id="IPR050484">
    <property type="entry name" value="Transf_Hexapept/Carb_Anhydrase"/>
</dbReference>
<proteinExistence type="predicted"/>
<reference evidence="1 2" key="1">
    <citation type="journal article" date="2018" name="Elife">
        <title>Discovery and characterization of a prevalent human gut bacterial enzyme sufficient for the inactivation of a family of plant toxins.</title>
        <authorList>
            <person name="Koppel N."/>
            <person name="Bisanz J.E."/>
            <person name="Pandelia M.E."/>
            <person name="Turnbaugh P.J."/>
            <person name="Balskus E.P."/>
        </authorList>
    </citation>
    <scope>NUCLEOTIDE SEQUENCE [LARGE SCALE GENOMIC DNA]</scope>
    <source>
        <strain evidence="1 2">OB21 GAM31</strain>
    </source>
</reference>
<evidence type="ECO:0000313" key="1">
    <source>
        <dbReference type="EMBL" id="RDB59390.1"/>
    </source>
</evidence>
<dbReference type="SUPFAM" id="SSF51161">
    <property type="entry name" value="Trimeric LpxA-like enzymes"/>
    <property type="match status" value="1"/>
</dbReference>
<dbReference type="PANTHER" id="PTHR13061:SF29">
    <property type="entry name" value="GAMMA CARBONIC ANHYDRASE-LIKE 1, MITOCHONDRIAL-RELATED"/>
    <property type="match status" value="1"/>
</dbReference>
<dbReference type="InterPro" id="IPR011004">
    <property type="entry name" value="Trimer_LpxA-like_sf"/>
</dbReference>